<evidence type="ECO:0000313" key="7">
    <source>
        <dbReference type="EMBL" id="MDS1269054.1"/>
    </source>
</evidence>
<keyword evidence="5" id="KW-0663">Pyridoxal phosphate</keyword>
<dbReference type="RefSeq" id="WP_310910568.1">
    <property type="nucleotide sequence ID" value="NZ_JAVLVT010000001.1"/>
</dbReference>
<comment type="caution">
    <text evidence="7">The sequence shown here is derived from an EMBL/GenBank/DDBJ whole genome shotgun (WGS) entry which is preliminary data.</text>
</comment>
<dbReference type="Gene3D" id="3.90.1150.10">
    <property type="entry name" value="Aspartate Aminotransferase, domain 1"/>
    <property type="match status" value="1"/>
</dbReference>
<evidence type="ECO:0000259" key="6">
    <source>
        <dbReference type="Pfam" id="PF00266"/>
    </source>
</evidence>
<accession>A0ABU2H183</accession>
<dbReference type="InterPro" id="IPR015424">
    <property type="entry name" value="PyrdxlP-dep_Trfase"/>
</dbReference>
<comment type="similarity">
    <text evidence="2">Belongs to the class-V pyridoxal-phosphate-dependent aminotransferase family.</text>
</comment>
<dbReference type="PIRSF" id="PIRSF000524">
    <property type="entry name" value="SPT"/>
    <property type="match status" value="1"/>
</dbReference>
<evidence type="ECO:0000313" key="8">
    <source>
        <dbReference type="Proteomes" id="UP001250214"/>
    </source>
</evidence>
<dbReference type="GO" id="GO:0008483">
    <property type="term" value="F:transaminase activity"/>
    <property type="evidence" value="ECO:0007669"/>
    <property type="project" value="UniProtKB-KW"/>
</dbReference>
<dbReference type="PANTHER" id="PTHR21152">
    <property type="entry name" value="AMINOTRANSFERASE CLASS V"/>
    <property type="match status" value="1"/>
</dbReference>
<dbReference type="EMBL" id="JAVLVT010000001">
    <property type="protein sequence ID" value="MDS1269054.1"/>
    <property type="molecule type" value="Genomic_DNA"/>
</dbReference>
<name>A0ABU2H183_9ACTN</name>
<dbReference type="InterPro" id="IPR024169">
    <property type="entry name" value="SP_NH2Trfase/AEP_transaminase"/>
</dbReference>
<comment type="cofactor">
    <cofactor evidence="1">
        <name>pyridoxal 5'-phosphate</name>
        <dbReference type="ChEBI" id="CHEBI:597326"/>
    </cofactor>
</comment>
<dbReference type="Gene3D" id="3.40.640.10">
    <property type="entry name" value="Type I PLP-dependent aspartate aminotransferase-like (Major domain)"/>
    <property type="match status" value="1"/>
</dbReference>
<dbReference type="InterPro" id="IPR015422">
    <property type="entry name" value="PyrdxlP-dep_Trfase_small"/>
</dbReference>
<evidence type="ECO:0000256" key="5">
    <source>
        <dbReference type="ARBA" id="ARBA00022898"/>
    </source>
</evidence>
<dbReference type="PANTHER" id="PTHR21152:SF24">
    <property type="entry name" value="ALANINE--GLYOXYLATE AMINOTRANSFERASE 1"/>
    <property type="match status" value="1"/>
</dbReference>
<dbReference type="InterPro" id="IPR000192">
    <property type="entry name" value="Aminotrans_V_dom"/>
</dbReference>
<keyword evidence="4" id="KW-0808">Transferase</keyword>
<evidence type="ECO:0000256" key="4">
    <source>
        <dbReference type="ARBA" id="ARBA00022679"/>
    </source>
</evidence>
<dbReference type="InterPro" id="IPR015421">
    <property type="entry name" value="PyrdxlP-dep_Trfase_major"/>
</dbReference>
<feature type="domain" description="Aminotransferase class V" evidence="6">
    <location>
        <begin position="40"/>
        <end position="192"/>
    </location>
</feature>
<keyword evidence="8" id="KW-1185">Reference proteome</keyword>
<evidence type="ECO:0000256" key="3">
    <source>
        <dbReference type="ARBA" id="ARBA00022576"/>
    </source>
</evidence>
<evidence type="ECO:0000256" key="1">
    <source>
        <dbReference type="ARBA" id="ARBA00001933"/>
    </source>
</evidence>
<reference evidence="8" key="1">
    <citation type="submission" date="2023-07" db="EMBL/GenBank/DDBJ databases">
        <title>Novel species in the genus Lipingzhangella isolated from Sambhar Salt Lake.</title>
        <authorList>
            <person name="Jiya N."/>
            <person name="Kajale S."/>
            <person name="Sharma A."/>
        </authorList>
    </citation>
    <scope>NUCLEOTIDE SEQUENCE [LARGE SCALE GENOMIC DNA]</scope>
    <source>
        <strain evidence="8">LS1_29</strain>
    </source>
</reference>
<sequence>MVVGPTRPHPSVLRRLAQAADPIDAPASVQDLQRALLLTRQLLDAPAAVPFVLPGTGTAGMESVAASLLAPQTPVLVVSTGMWGNRWRDICVRLGLPTHVHTSEPGYPPDPREIGRLLGAEQYQALLITHVDSSSGVRTKIDKLAQVAGEHGALVLVDGVSAAGAEFVYQEAWGVDAYLTSTPKALGVPAGLYLASLGPRAVDVLDSRTWTPPHFSLDLRDWLPVMRAALEARFVYHQTLPGNLIGALTRGLELVIQEGTERVHRHRRLALRLRSALETEGLRNFVAADGDRANGVSVYRAPPHLAAGELLRGAAELGVLLQAGTHPSAAGETFRLGHLGNVDEQDIERTVGVLCRLLSPPNR</sequence>
<dbReference type="Pfam" id="PF00266">
    <property type="entry name" value="Aminotran_5"/>
    <property type="match status" value="1"/>
</dbReference>
<proteinExistence type="inferred from homology"/>
<evidence type="ECO:0000256" key="2">
    <source>
        <dbReference type="ARBA" id="ARBA00009236"/>
    </source>
</evidence>
<dbReference type="SUPFAM" id="SSF53383">
    <property type="entry name" value="PLP-dependent transferases"/>
    <property type="match status" value="1"/>
</dbReference>
<dbReference type="Proteomes" id="UP001250214">
    <property type="component" value="Unassembled WGS sequence"/>
</dbReference>
<keyword evidence="3 7" id="KW-0032">Aminotransferase</keyword>
<gene>
    <name evidence="7" type="ORF">RIF23_01955</name>
</gene>
<protein>
    <submittedName>
        <fullName evidence="7">Aminotransferase class V-fold PLP-dependent enzyme</fullName>
    </submittedName>
</protein>
<organism evidence="7 8">
    <name type="scientific">Lipingzhangella rawalii</name>
    <dbReference type="NCBI Taxonomy" id="2055835"/>
    <lineage>
        <taxon>Bacteria</taxon>
        <taxon>Bacillati</taxon>
        <taxon>Actinomycetota</taxon>
        <taxon>Actinomycetes</taxon>
        <taxon>Streptosporangiales</taxon>
        <taxon>Nocardiopsidaceae</taxon>
        <taxon>Lipingzhangella</taxon>
    </lineage>
</organism>